<dbReference type="InParanoid" id="D2VVP7"/>
<evidence type="ECO:0000259" key="20">
    <source>
        <dbReference type="PROSITE" id="PS51914"/>
    </source>
</evidence>
<organism evidence="22">
    <name type="scientific">Naegleria gruberi</name>
    <name type="common">Amoeba</name>
    <dbReference type="NCBI Taxonomy" id="5762"/>
    <lineage>
        <taxon>Eukaryota</taxon>
        <taxon>Discoba</taxon>
        <taxon>Heterolobosea</taxon>
        <taxon>Tetramitia</taxon>
        <taxon>Eutetramitia</taxon>
        <taxon>Vahlkampfiidae</taxon>
        <taxon>Naegleria</taxon>
    </lineage>
</organism>
<evidence type="ECO:0000256" key="17">
    <source>
        <dbReference type="ARBA" id="ARBA00023329"/>
    </source>
</evidence>
<keyword evidence="9 19" id="KW-0732">Signal</keyword>
<keyword evidence="12" id="KW-0072">Autophagy</keyword>
<name>D2VVP7_NAEGR</name>
<dbReference type="SUPFAM" id="SSF50911">
    <property type="entry name" value="Mannose 6-phosphate receptor domain"/>
    <property type="match status" value="1"/>
</dbReference>
<dbReference type="OMA" id="MKITMNC"/>
<keyword evidence="7" id="KW-0813">Transport</keyword>
<dbReference type="AlphaFoldDB" id="D2VVP7"/>
<comment type="similarity">
    <text evidence="5">Belongs to the ATG27 family.</text>
</comment>
<keyword evidence="15 18" id="KW-0472">Membrane</keyword>
<evidence type="ECO:0000256" key="1">
    <source>
        <dbReference type="ARBA" id="ARBA00004304"/>
    </source>
</evidence>
<evidence type="ECO:0000256" key="5">
    <source>
        <dbReference type="ARBA" id="ARBA00005363"/>
    </source>
</evidence>
<sequence length="270" mass="30200">MLSKKFLLLLVLNLLSIAALHVNAAGSQAFCIHTLSDGRTIDLNRATKSSADYFLYDKDTNYYFYMNICKDALKSCDGQSYGGVAYTKDPGAESEFCATYMSGSTSEQNYQISLINSQKPELGVVLVVRGGEKVLTRTQQMKITMNCAKSVGDLKFVQENFVDSNIVFEFSLDTPAACIVTDDNNLGGLGYLGLALLLIIIIMILYFAIGYIVNCLALNKEGGWSYTQLPQFKYWKLLFQLAWEGCLFIKEGIQSLIFKFILRRAIYDQI</sequence>
<protein>
    <recommendedName>
        <fullName evidence="6">Autophagy-related protein 27</fullName>
    </recommendedName>
</protein>
<evidence type="ECO:0000256" key="13">
    <source>
        <dbReference type="ARBA" id="ARBA00023034"/>
    </source>
</evidence>
<feature type="transmembrane region" description="Helical" evidence="18">
    <location>
        <begin position="189"/>
        <end position="213"/>
    </location>
</feature>
<evidence type="ECO:0000256" key="18">
    <source>
        <dbReference type="SAM" id="Phobius"/>
    </source>
</evidence>
<dbReference type="EMBL" id="GG738902">
    <property type="protein sequence ID" value="EFC39078.1"/>
    <property type="molecule type" value="Genomic_DNA"/>
</dbReference>
<keyword evidence="13" id="KW-0333">Golgi apparatus</keyword>
<reference evidence="21 22" key="1">
    <citation type="journal article" date="2010" name="Cell">
        <title>The genome of Naegleria gruberi illuminates early eukaryotic versatility.</title>
        <authorList>
            <person name="Fritz-Laylin L.K."/>
            <person name="Prochnik S.E."/>
            <person name="Ginger M.L."/>
            <person name="Dacks J.B."/>
            <person name="Carpenter M.L."/>
            <person name="Field M.C."/>
            <person name="Kuo A."/>
            <person name="Paredez A."/>
            <person name="Chapman J."/>
            <person name="Pham J."/>
            <person name="Shu S."/>
            <person name="Neupane R."/>
            <person name="Cipriano M."/>
            <person name="Mancuso J."/>
            <person name="Tu H."/>
            <person name="Salamov A."/>
            <person name="Lindquist E."/>
            <person name="Shapiro H."/>
            <person name="Lucas S."/>
            <person name="Grigoriev I.V."/>
            <person name="Cande W.Z."/>
            <person name="Fulton C."/>
            <person name="Rokhsar D.S."/>
            <person name="Dawson S.C."/>
        </authorList>
    </citation>
    <scope>NUCLEOTIDE SEQUENCE [LARGE SCALE GENOMIC DNA]</scope>
    <source>
        <strain evidence="21 22">NEG-M</strain>
    </source>
</reference>
<dbReference type="KEGG" id="ngr:NAEGRDRAFT_73096"/>
<feature type="chain" id="PRO_5003038849" description="Autophagy-related protein 27" evidence="19">
    <location>
        <begin position="30"/>
        <end position="270"/>
    </location>
</feature>
<dbReference type="InterPro" id="IPR018939">
    <property type="entry name" value="Autophagy-rel_prot_27"/>
</dbReference>
<evidence type="ECO:0000256" key="9">
    <source>
        <dbReference type="ARBA" id="ARBA00022729"/>
    </source>
</evidence>
<keyword evidence="16" id="KW-1015">Disulfide bond</keyword>
<evidence type="ECO:0000256" key="2">
    <source>
        <dbReference type="ARBA" id="ARBA00004358"/>
    </source>
</evidence>
<keyword evidence="10" id="KW-0653">Protein transport</keyword>
<proteinExistence type="inferred from homology"/>
<dbReference type="Gene3D" id="2.70.130.10">
    <property type="entry name" value="Mannose-6-phosphate receptor binding domain"/>
    <property type="match status" value="1"/>
</dbReference>
<dbReference type="GO" id="GO:0031966">
    <property type="term" value="C:mitochondrial membrane"/>
    <property type="evidence" value="ECO:0007669"/>
    <property type="project" value="UniProtKB-SubCell"/>
</dbReference>
<dbReference type="GO" id="GO:0010008">
    <property type="term" value="C:endosome membrane"/>
    <property type="evidence" value="ECO:0007669"/>
    <property type="project" value="UniProtKB-SubCell"/>
</dbReference>
<gene>
    <name evidence="21" type="ORF">NAEGRDRAFT_73096</name>
</gene>
<dbReference type="PANTHER" id="PTHR15071">
    <property type="entry name" value="MANNOSE-6-PHOSPHATE RECEPTOR FAMILY MEMBER"/>
    <property type="match status" value="1"/>
</dbReference>
<dbReference type="GO" id="GO:0006914">
    <property type="term" value="P:autophagy"/>
    <property type="evidence" value="ECO:0007669"/>
    <property type="project" value="UniProtKB-KW"/>
</dbReference>
<dbReference type="PROSITE" id="PS51914">
    <property type="entry name" value="MRH"/>
    <property type="match status" value="1"/>
</dbReference>
<evidence type="ECO:0000256" key="19">
    <source>
        <dbReference type="SAM" id="SignalP"/>
    </source>
</evidence>
<evidence type="ECO:0000256" key="3">
    <source>
        <dbReference type="ARBA" id="ARBA00004394"/>
    </source>
</evidence>
<feature type="signal peptide" evidence="19">
    <location>
        <begin position="1"/>
        <end position="29"/>
    </location>
</feature>
<keyword evidence="17" id="KW-0968">Cytoplasmic vesicle</keyword>
<evidence type="ECO:0000313" key="21">
    <source>
        <dbReference type="EMBL" id="EFC39078.1"/>
    </source>
</evidence>
<dbReference type="GO" id="GO:0015031">
    <property type="term" value="P:protein transport"/>
    <property type="evidence" value="ECO:0007669"/>
    <property type="project" value="UniProtKB-KW"/>
</dbReference>
<feature type="domain" description="MRH" evidence="20">
    <location>
        <begin position="29"/>
        <end position="180"/>
    </location>
</feature>
<evidence type="ECO:0000256" key="4">
    <source>
        <dbReference type="ARBA" id="ARBA00004472"/>
    </source>
</evidence>
<evidence type="ECO:0000256" key="10">
    <source>
        <dbReference type="ARBA" id="ARBA00022927"/>
    </source>
</evidence>
<dbReference type="OrthoDB" id="10257154at2759"/>
<evidence type="ECO:0000313" key="22">
    <source>
        <dbReference type="Proteomes" id="UP000006671"/>
    </source>
</evidence>
<dbReference type="Proteomes" id="UP000006671">
    <property type="component" value="Unassembled WGS sequence"/>
</dbReference>
<evidence type="ECO:0000256" key="14">
    <source>
        <dbReference type="ARBA" id="ARBA00023128"/>
    </source>
</evidence>
<keyword evidence="22" id="KW-1185">Reference proteome</keyword>
<dbReference type="GeneID" id="8858178"/>
<dbReference type="VEuPathDB" id="AmoebaDB:NAEGRDRAFT_73096"/>
<evidence type="ECO:0000256" key="12">
    <source>
        <dbReference type="ARBA" id="ARBA00023006"/>
    </source>
</evidence>
<comment type="subcellular location">
    <subcellularLocation>
        <location evidence="2">Cytoplasmic vesicle membrane</location>
        <topology evidence="2">Single-pass type I membrane protein</topology>
    </subcellularLocation>
    <subcellularLocation>
        <location evidence="3">Golgi apparatus membrane</location>
    </subcellularLocation>
    <subcellularLocation>
        <location evidence="1">Mitochondrion membrane</location>
        <topology evidence="1">Single-pass membrane protein</topology>
    </subcellularLocation>
    <subcellularLocation>
        <location evidence="4">Preautophagosomal structure membrane</location>
        <topology evidence="4">Single-pass type I membrane protein</topology>
    </subcellularLocation>
</comment>
<dbReference type="InterPro" id="IPR009011">
    <property type="entry name" value="Man6P_isomerase_rcpt-bd_dom_sf"/>
</dbReference>
<keyword evidence="8 18" id="KW-0812">Transmembrane</keyword>
<evidence type="ECO:0000256" key="7">
    <source>
        <dbReference type="ARBA" id="ARBA00022448"/>
    </source>
</evidence>
<evidence type="ECO:0000256" key="16">
    <source>
        <dbReference type="ARBA" id="ARBA00023157"/>
    </source>
</evidence>
<dbReference type="Pfam" id="PF09451">
    <property type="entry name" value="ATG27"/>
    <property type="match status" value="1"/>
</dbReference>
<dbReference type="PANTHER" id="PTHR15071:SF0">
    <property type="entry name" value="MANNOSE 6-PHOSPHATE RECEPTOR-LIKE PROTEIN 1"/>
    <property type="match status" value="1"/>
</dbReference>
<dbReference type="GO" id="GO:0000139">
    <property type="term" value="C:Golgi membrane"/>
    <property type="evidence" value="ECO:0007669"/>
    <property type="project" value="UniProtKB-SubCell"/>
</dbReference>
<accession>D2VVP7</accession>
<dbReference type="InterPro" id="IPR044865">
    <property type="entry name" value="MRH_dom"/>
</dbReference>
<evidence type="ECO:0000256" key="6">
    <source>
        <dbReference type="ARBA" id="ARBA00013776"/>
    </source>
</evidence>
<dbReference type="GO" id="GO:0034045">
    <property type="term" value="C:phagophore assembly site membrane"/>
    <property type="evidence" value="ECO:0007669"/>
    <property type="project" value="UniProtKB-SubCell"/>
</dbReference>
<keyword evidence="14" id="KW-0496">Mitochondrion</keyword>
<evidence type="ECO:0000256" key="8">
    <source>
        <dbReference type="ARBA" id="ARBA00022692"/>
    </source>
</evidence>
<keyword evidence="11 18" id="KW-1133">Transmembrane helix</keyword>
<dbReference type="RefSeq" id="XP_002671822.1">
    <property type="nucleotide sequence ID" value="XM_002671776.1"/>
</dbReference>
<evidence type="ECO:0000256" key="15">
    <source>
        <dbReference type="ARBA" id="ARBA00023136"/>
    </source>
</evidence>
<evidence type="ECO:0000256" key="11">
    <source>
        <dbReference type="ARBA" id="ARBA00022989"/>
    </source>
</evidence>